<dbReference type="Pfam" id="PF00852">
    <property type="entry name" value="Glyco_transf_10"/>
    <property type="match status" value="1"/>
</dbReference>
<comment type="pathway">
    <text evidence="2">Protein modification; protein glycosylation.</text>
</comment>
<keyword evidence="7" id="KW-0735">Signal-anchor</keyword>
<dbReference type="FunFam" id="3.40.50.11660:FF:000006">
    <property type="entry name" value="Alpha-(1,3)-fucosyltransferase C"/>
    <property type="match status" value="1"/>
</dbReference>
<evidence type="ECO:0000256" key="6">
    <source>
        <dbReference type="ARBA" id="ARBA00022692"/>
    </source>
</evidence>
<dbReference type="AlphaFoldDB" id="A0AAD9KEK0"/>
<dbReference type="InterPro" id="IPR038577">
    <property type="entry name" value="GT10-like_C_sf"/>
</dbReference>
<dbReference type="SUPFAM" id="SSF53756">
    <property type="entry name" value="UDP-Glycosyltransferase/glycogen phosphorylase"/>
    <property type="match status" value="1"/>
</dbReference>
<dbReference type="Gene3D" id="3.40.50.11660">
    <property type="entry name" value="Glycosyl transferase family 10, C-terminal domain"/>
    <property type="match status" value="1"/>
</dbReference>
<evidence type="ECO:0000256" key="2">
    <source>
        <dbReference type="ARBA" id="ARBA00004922"/>
    </source>
</evidence>
<gene>
    <name evidence="15" type="ORF">LSH36_8g07003</name>
</gene>
<dbReference type="Pfam" id="PF17039">
    <property type="entry name" value="Glyco_tran_10_N"/>
    <property type="match status" value="1"/>
</dbReference>
<dbReference type="InterPro" id="IPR001503">
    <property type="entry name" value="Glyco_trans_10"/>
</dbReference>
<evidence type="ECO:0000313" key="16">
    <source>
        <dbReference type="Proteomes" id="UP001208570"/>
    </source>
</evidence>
<evidence type="ECO:0000256" key="8">
    <source>
        <dbReference type="ARBA" id="ARBA00022989"/>
    </source>
</evidence>
<organism evidence="15 16">
    <name type="scientific">Paralvinella palmiformis</name>
    <dbReference type="NCBI Taxonomy" id="53620"/>
    <lineage>
        <taxon>Eukaryota</taxon>
        <taxon>Metazoa</taxon>
        <taxon>Spiralia</taxon>
        <taxon>Lophotrochozoa</taxon>
        <taxon>Annelida</taxon>
        <taxon>Polychaeta</taxon>
        <taxon>Sedentaria</taxon>
        <taxon>Canalipalpata</taxon>
        <taxon>Terebellida</taxon>
        <taxon>Terebelliformia</taxon>
        <taxon>Alvinellidae</taxon>
        <taxon>Paralvinella</taxon>
    </lineage>
</organism>
<comment type="similarity">
    <text evidence="3 12">Belongs to the glycosyltransferase 10 family.</text>
</comment>
<evidence type="ECO:0000256" key="10">
    <source>
        <dbReference type="ARBA" id="ARBA00023136"/>
    </source>
</evidence>
<name>A0AAD9KEK0_9ANNE</name>
<dbReference type="EC" id="2.4.1.-" evidence="12"/>
<keyword evidence="4 12" id="KW-0328">Glycosyltransferase</keyword>
<evidence type="ECO:0000256" key="12">
    <source>
        <dbReference type="RuleBase" id="RU003832"/>
    </source>
</evidence>
<keyword evidence="10" id="KW-0472">Membrane</keyword>
<keyword evidence="11" id="KW-0325">Glycoprotein</keyword>
<comment type="caution">
    <text evidence="15">The sequence shown here is derived from an EMBL/GenBank/DDBJ whole genome shotgun (WGS) entry which is preliminary data.</text>
</comment>
<dbReference type="Proteomes" id="UP001208570">
    <property type="component" value="Unassembled WGS sequence"/>
</dbReference>
<evidence type="ECO:0000256" key="4">
    <source>
        <dbReference type="ARBA" id="ARBA00022676"/>
    </source>
</evidence>
<dbReference type="PANTHER" id="PTHR48438">
    <property type="entry name" value="ALPHA-(1,3)-FUCOSYLTRANSFERASE C-RELATED"/>
    <property type="match status" value="1"/>
</dbReference>
<proteinExistence type="inferred from homology"/>
<feature type="domain" description="Fucosyltransferase N-terminal" evidence="14">
    <location>
        <begin position="101"/>
        <end position="210"/>
    </location>
</feature>
<dbReference type="InterPro" id="IPR055270">
    <property type="entry name" value="Glyco_tran_10_C"/>
</dbReference>
<evidence type="ECO:0000256" key="7">
    <source>
        <dbReference type="ARBA" id="ARBA00022968"/>
    </source>
</evidence>
<keyword evidence="9 12" id="KW-0333">Golgi apparatus</keyword>
<evidence type="ECO:0000256" key="11">
    <source>
        <dbReference type="ARBA" id="ARBA00023180"/>
    </source>
</evidence>
<reference evidence="15" key="1">
    <citation type="journal article" date="2023" name="Mol. Biol. Evol.">
        <title>Third-Generation Sequencing Reveals the Adaptive Role of the Epigenome in Three Deep-Sea Polychaetes.</title>
        <authorList>
            <person name="Perez M."/>
            <person name="Aroh O."/>
            <person name="Sun Y."/>
            <person name="Lan Y."/>
            <person name="Juniper S.K."/>
            <person name="Young C.R."/>
            <person name="Angers B."/>
            <person name="Qian P.Y."/>
        </authorList>
    </citation>
    <scope>NUCLEOTIDE SEQUENCE</scope>
    <source>
        <strain evidence="15">P08H-3</strain>
    </source>
</reference>
<evidence type="ECO:0000256" key="3">
    <source>
        <dbReference type="ARBA" id="ARBA00008919"/>
    </source>
</evidence>
<keyword evidence="8" id="KW-1133">Transmembrane helix</keyword>
<evidence type="ECO:0000256" key="5">
    <source>
        <dbReference type="ARBA" id="ARBA00022679"/>
    </source>
</evidence>
<feature type="domain" description="Fucosyltransferase C-terminal" evidence="13">
    <location>
        <begin position="231"/>
        <end position="406"/>
    </location>
</feature>
<dbReference type="EMBL" id="JAODUP010000008">
    <property type="protein sequence ID" value="KAK2169640.1"/>
    <property type="molecule type" value="Genomic_DNA"/>
</dbReference>
<evidence type="ECO:0000259" key="14">
    <source>
        <dbReference type="Pfam" id="PF17039"/>
    </source>
</evidence>
<sequence>MKIVFWRFRISRSLLVTCLFITVVILKMAENKSGNQPIEDAVPSDNQSEQTLQLVDISSMGIMDIKLDMRNSRIEIPEQTNYPTSLASRSAATAHDEDKLITILLWNPFFTNEDYYFGIGHQPFVDNECRVQTCRTTRDHSFLNEATAIVIHGPRVDEPLPPYRPQGQLYAYVQAEPHYNGSKTYLPTMGDMFNITMTNRRDSDVYIAYGVVVPSKTAARSRGDAFVSPLNKPKSVVWAVSHCNTPGRRERYVVELRKHIEVDVYGACGTLACPKSDECMDMFTREYKFYLSLENHYCKDYVSEKLYRTLEYDIIPIVFGGADYTKDAPPHSVINILDYPRPKDLADYLDYLSSNETAYNEYFEWKKHYFIEHFRHVIYGGVFCRLCEILHDPDYRYRNYTDLYSWWVDGMCDPNVIGRMARKYNWFEENIKFPIQ</sequence>
<protein>
    <recommendedName>
        <fullName evidence="12">Fucosyltransferase</fullName>
        <ecNumber evidence="12">2.4.1.-</ecNumber>
    </recommendedName>
</protein>
<accession>A0AAD9KEK0</accession>
<dbReference type="GO" id="GO:0008417">
    <property type="term" value="F:fucosyltransferase activity"/>
    <property type="evidence" value="ECO:0007669"/>
    <property type="project" value="InterPro"/>
</dbReference>
<dbReference type="InterPro" id="IPR031481">
    <property type="entry name" value="Glyco_tran_10_N"/>
</dbReference>
<keyword evidence="5 12" id="KW-0808">Transferase</keyword>
<keyword evidence="6 12" id="KW-0812">Transmembrane</keyword>
<dbReference type="PANTHER" id="PTHR48438:SF1">
    <property type="entry name" value="ALPHA-(1,3)-FUCOSYLTRANSFERASE C-RELATED"/>
    <property type="match status" value="1"/>
</dbReference>
<evidence type="ECO:0000256" key="1">
    <source>
        <dbReference type="ARBA" id="ARBA00004323"/>
    </source>
</evidence>
<keyword evidence="16" id="KW-1185">Reference proteome</keyword>
<dbReference type="GO" id="GO:0032580">
    <property type="term" value="C:Golgi cisterna membrane"/>
    <property type="evidence" value="ECO:0007669"/>
    <property type="project" value="UniProtKB-SubCell"/>
</dbReference>
<comment type="subcellular location">
    <subcellularLocation>
        <location evidence="1">Golgi apparatus membrane</location>
        <topology evidence="1">Single-pass type II membrane protein</topology>
    </subcellularLocation>
    <subcellularLocation>
        <location evidence="12">Golgi apparatus</location>
        <location evidence="12">Golgi stack membrane</location>
        <topology evidence="12">Single-pass type II membrane protein</topology>
    </subcellularLocation>
</comment>
<evidence type="ECO:0000259" key="13">
    <source>
        <dbReference type="Pfam" id="PF00852"/>
    </source>
</evidence>
<evidence type="ECO:0000256" key="9">
    <source>
        <dbReference type="ARBA" id="ARBA00023034"/>
    </source>
</evidence>
<dbReference type="GO" id="GO:0000139">
    <property type="term" value="C:Golgi membrane"/>
    <property type="evidence" value="ECO:0007669"/>
    <property type="project" value="UniProtKB-SubCell"/>
</dbReference>
<evidence type="ECO:0000313" key="15">
    <source>
        <dbReference type="EMBL" id="KAK2169640.1"/>
    </source>
</evidence>